<protein>
    <submittedName>
        <fullName evidence="3">Amidase</fullName>
    </submittedName>
</protein>
<evidence type="ECO:0000313" key="3">
    <source>
        <dbReference type="EMBL" id="XCN17542.1"/>
    </source>
</evidence>
<dbReference type="EMBL" id="CP136798">
    <property type="protein sequence ID" value="XCN17542.1"/>
    <property type="molecule type" value="Genomic_DNA"/>
</dbReference>
<dbReference type="InterPro" id="IPR023631">
    <property type="entry name" value="Amidase_dom"/>
</dbReference>
<sequence length="479" mass="50590">MTDLNHASATELLALVRDGALSPRELADHTLDRIAAVDPALNAVVALDPERTRAEADALAERLARGEQVGPLAGLPVLVKDLEDAAGFPTTRGTSALRDAPPVTRDSFHVARLRAAGALIIGKTNTPPVGAGVHTANDAFGVTRNPWDPARSPGGSSGGAAAAVAAGLVALGTASDGGGSTRIPAALCGLPGLKPSRGRIPQGPVRMPNWPQNTCPTGMARTVRDTALHLDVAAGHHARDPHSLPAPPDSYLHALDTPLPKLRVGVLTTLGVAAPRPEMLAALERVTALLRGEGHEVREDDAVLPDAETYPRPFQLRQKLLAYNRYLGLADVLADRREDFEPWFARLLDDGSGLTPEETAAHWTHRSRLDRWTADLFDRHDLLLLPTVATTAWPADGPDMAGAVRERTLPIAYTSVFNDTGHPAMSVPAGLAPDGLPCSVQLVAPHHREDRLLAAAQLVEEAEGTLRPSMTPGTTTGTH</sequence>
<comment type="similarity">
    <text evidence="1">Belongs to the amidase family.</text>
</comment>
<dbReference type="SUPFAM" id="SSF75304">
    <property type="entry name" value="Amidase signature (AS) enzymes"/>
    <property type="match status" value="1"/>
</dbReference>
<dbReference type="AlphaFoldDB" id="A0AAU8KPJ6"/>
<evidence type="ECO:0000259" key="2">
    <source>
        <dbReference type="Pfam" id="PF01425"/>
    </source>
</evidence>
<gene>
    <name evidence="3" type="ORF">R1Y80_29635</name>
</gene>
<dbReference type="RefSeq" id="WP_354598280.1">
    <property type="nucleotide sequence ID" value="NZ_CP136798.1"/>
</dbReference>
<organism evidence="3">
    <name type="scientific">Streptomyces sp. JL1001</name>
    <dbReference type="NCBI Taxonomy" id="3078227"/>
    <lineage>
        <taxon>Bacteria</taxon>
        <taxon>Bacillati</taxon>
        <taxon>Actinomycetota</taxon>
        <taxon>Actinomycetes</taxon>
        <taxon>Kitasatosporales</taxon>
        <taxon>Streptomycetaceae</taxon>
        <taxon>Streptomyces</taxon>
    </lineage>
</organism>
<evidence type="ECO:0000256" key="1">
    <source>
        <dbReference type="ARBA" id="ARBA00009199"/>
    </source>
</evidence>
<dbReference type="InterPro" id="IPR036928">
    <property type="entry name" value="AS_sf"/>
</dbReference>
<dbReference type="InterPro" id="IPR000120">
    <property type="entry name" value="Amidase"/>
</dbReference>
<dbReference type="PANTHER" id="PTHR11895">
    <property type="entry name" value="TRANSAMIDASE"/>
    <property type="match status" value="1"/>
</dbReference>
<dbReference type="GO" id="GO:0003824">
    <property type="term" value="F:catalytic activity"/>
    <property type="evidence" value="ECO:0007669"/>
    <property type="project" value="InterPro"/>
</dbReference>
<proteinExistence type="inferred from homology"/>
<dbReference type="Pfam" id="PF01425">
    <property type="entry name" value="Amidase"/>
    <property type="match status" value="1"/>
</dbReference>
<dbReference type="PANTHER" id="PTHR11895:SF7">
    <property type="entry name" value="GLUTAMYL-TRNA(GLN) AMIDOTRANSFERASE SUBUNIT A, MITOCHONDRIAL"/>
    <property type="match status" value="1"/>
</dbReference>
<dbReference type="Gene3D" id="3.90.1300.10">
    <property type="entry name" value="Amidase signature (AS) domain"/>
    <property type="match status" value="1"/>
</dbReference>
<reference evidence="3" key="1">
    <citation type="submission" date="2023-10" db="EMBL/GenBank/DDBJ databases">
        <title>Complete genome sequence of Streptomyces sp. JL1001.</title>
        <authorList>
            <person name="Jiang L."/>
        </authorList>
    </citation>
    <scope>NUCLEOTIDE SEQUENCE</scope>
    <source>
        <strain evidence="3">JL1001</strain>
    </source>
</reference>
<name>A0AAU8KPJ6_9ACTN</name>
<accession>A0AAU8KPJ6</accession>
<feature type="domain" description="Amidase" evidence="2">
    <location>
        <begin position="27"/>
        <end position="453"/>
    </location>
</feature>